<evidence type="ECO:0000256" key="1">
    <source>
        <dbReference type="PROSITE-ProRule" id="PRU00325"/>
    </source>
</evidence>
<dbReference type="Pfam" id="PF09588">
    <property type="entry name" value="YqaJ"/>
    <property type="match status" value="1"/>
</dbReference>
<keyword evidence="4" id="KW-1185">Reference proteome</keyword>
<dbReference type="InterPro" id="IPR011604">
    <property type="entry name" value="PDDEXK-like_dom_sf"/>
</dbReference>
<dbReference type="EMBL" id="UYJE01003415">
    <property type="protein sequence ID" value="VDI19093.1"/>
    <property type="molecule type" value="Genomic_DNA"/>
</dbReference>
<dbReference type="OrthoDB" id="8830353at2759"/>
<dbReference type="SUPFAM" id="SSF52980">
    <property type="entry name" value="Restriction endonuclease-like"/>
    <property type="match status" value="1"/>
</dbReference>
<comment type="caution">
    <text evidence="3">The sequence shown here is derived from an EMBL/GenBank/DDBJ whole genome shotgun (WGS) entry which is preliminary data.</text>
</comment>
<dbReference type="Gene3D" id="3.90.320.10">
    <property type="match status" value="1"/>
</dbReference>
<dbReference type="Proteomes" id="UP000596742">
    <property type="component" value="Unassembled WGS sequence"/>
</dbReference>
<dbReference type="GO" id="GO:0008270">
    <property type="term" value="F:zinc ion binding"/>
    <property type="evidence" value="ECO:0007669"/>
    <property type="project" value="UniProtKB-KW"/>
</dbReference>
<dbReference type="PANTHER" id="PTHR47526:SF3">
    <property type="entry name" value="PHD-TYPE DOMAIN-CONTAINING PROTEIN"/>
    <property type="match status" value="1"/>
</dbReference>
<dbReference type="PANTHER" id="PTHR47526">
    <property type="entry name" value="ATP-DEPENDENT DNA HELICASE"/>
    <property type="match status" value="1"/>
</dbReference>
<dbReference type="InterPro" id="IPR011335">
    <property type="entry name" value="Restrct_endonuc-II-like"/>
</dbReference>
<dbReference type="AlphaFoldDB" id="A0A8B6DI98"/>
<dbReference type="PROSITE" id="PS50966">
    <property type="entry name" value="ZF_SWIM"/>
    <property type="match status" value="1"/>
</dbReference>
<keyword evidence="1" id="KW-0862">Zinc</keyword>
<sequence>MSTEVKHCVKSSMPDIFKEIKDWNDDMRSWPNLMYGDIYNYLIRSKAVDGETMKNFKSLQSYNYFQSANVDKILHFNATDNKIFMKASVQSSQTVSRLNDAYVMCTGEGAVEQAWCTCMAGLGLSCSHVGALLWKIEYAVRNSMTGVSCTDETAKWNRGTTRNIEPKPLVSIQLKKTKLGENTMGNENVPGLRDTPFYVSKEEFKEAVNASPMLPLFEIKGTIMNKSFKSNPSVRTQESIEQVHGEHNDLSSCAKCVQFLSKYVFLTDSQVVRLQTETTLQSKSLLWKDCRKLRITASSAHKVPVKETTDSTNFIREHLHPKFVGNKFTKHGQQGEIDAKVYLNSNGHQVQEKGICVSQQENWLSASPDGIFDGQTLLEIKCPVPSSSWSTLDQLFESGKYDVGKDENGDIVVKEKGSRGIYLQVQLTMYCTGLKQCKLLVWLGVDEHKYIDILYNETYVNNQVTRLKTFSCKKTSTCLVNEIQDDRLMMSKAFVKFMHI</sequence>
<dbReference type="InterPro" id="IPR019080">
    <property type="entry name" value="YqaJ_viral_recombinase"/>
</dbReference>
<gene>
    <name evidence="3" type="ORF">MGAL_10B057118</name>
</gene>
<keyword evidence="1" id="KW-0863">Zinc-finger</keyword>
<name>A0A8B6DI98_MYTGA</name>
<evidence type="ECO:0000313" key="3">
    <source>
        <dbReference type="EMBL" id="VDI19093.1"/>
    </source>
</evidence>
<feature type="domain" description="SWIM-type" evidence="2">
    <location>
        <begin position="101"/>
        <end position="137"/>
    </location>
</feature>
<dbReference type="CDD" id="cd22343">
    <property type="entry name" value="PDDEXK_lambda_exonuclease-like"/>
    <property type="match status" value="1"/>
</dbReference>
<proteinExistence type="predicted"/>
<protein>
    <recommendedName>
        <fullName evidence="2">SWIM-type domain-containing protein</fullName>
    </recommendedName>
</protein>
<keyword evidence="1" id="KW-0479">Metal-binding</keyword>
<organism evidence="3 4">
    <name type="scientific">Mytilus galloprovincialis</name>
    <name type="common">Mediterranean mussel</name>
    <dbReference type="NCBI Taxonomy" id="29158"/>
    <lineage>
        <taxon>Eukaryota</taxon>
        <taxon>Metazoa</taxon>
        <taxon>Spiralia</taxon>
        <taxon>Lophotrochozoa</taxon>
        <taxon>Mollusca</taxon>
        <taxon>Bivalvia</taxon>
        <taxon>Autobranchia</taxon>
        <taxon>Pteriomorphia</taxon>
        <taxon>Mytilida</taxon>
        <taxon>Mytiloidea</taxon>
        <taxon>Mytilidae</taxon>
        <taxon>Mytilinae</taxon>
        <taxon>Mytilus</taxon>
    </lineage>
</organism>
<dbReference type="InterPro" id="IPR007527">
    <property type="entry name" value="Znf_SWIM"/>
</dbReference>
<accession>A0A8B6DI98</accession>
<reference evidence="3" key="1">
    <citation type="submission" date="2018-11" db="EMBL/GenBank/DDBJ databases">
        <authorList>
            <person name="Alioto T."/>
            <person name="Alioto T."/>
        </authorList>
    </citation>
    <scope>NUCLEOTIDE SEQUENCE</scope>
</reference>
<evidence type="ECO:0000313" key="4">
    <source>
        <dbReference type="Proteomes" id="UP000596742"/>
    </source>
</evidence>
<dbReference type="GO" id="GO:0006281">
    <property type="term" value="P:DNA repair"/>
    <property type="evidence" value="ECO:0007669"/>
    <property type="project" value="UniProtKB-ARBA"/>
</dbReference>
<evidence type="ECO:0000259" key="2">
    <source>
        <dbReference type="PROSITE" id="PS50966"/>
    </source>
</evidence>